<dbReference type="RefSeq" id="WP_107272598.1">
    <property type="nucleotide sequence ID" value="NZ_PYMA01000025.1"/>
</dbReference>
<dbReference type="PANTHER" id="PTHR30118">
    <property type="entry name" value="HTH-TYPE TRANSCRIPTIONAL REGULATOR LEUO-RELATED"/>
    <property type="match status" value="1"/>
</dbReference>
<name>A0A2T3NB41_9GAMM</name>
<dbReference type="InterPro" id="IPR050389">
    <property type="entry name" value="LysR-type_TF"/>
</dbReference>
<evidence type="ECO:0000313" key="7">
    <source>
        <dbReference type="Proteomes" id="UP000241771"/>
    </source>
</evidence>
<organism evidence="6 7">
    <name type="scientific">Photobacterium sanctipauli</name>
    <dbReference type="NCBI Taxonomy" id="1342794"/>
    <lineage>
        <taxon>Bacteria</taxon>
        <taxon>Pseudomonadati</taxon>
        <taxon>Pseudomonadota</taxon>
        <taxon>Gammaproteobacteria</taxon>
        <taxon>Vibrionales</taxon>
        <taxon>Vibrionaceae</taxon>
        <taxon>Photobacterium</taxon>
    </lineage>
</organism>
<evidence type="ECO:0000256" key="4">
    <source>
        <dbReference type="ARBA" id="ARBA00023163"/>
    </source>
</evidence>
<comment type="caution">
    <text evidence="6">The sequence shown here is derived from an EMBL/GenBank/DDBJ whole genome shotgun (WGS) entry which is preliminary data.</text>
</comment>
<protein>
    <submittedName>
        <fullName evidence="6">LysR family transcriptional regulator</fullName>
    </submittedName>
</protein>
<dbReference type="InterPro" id="IPR005119">
    <property type="entry name" value="LysR_subst-bd"/>
</dbReference>
<sequence>MAKDLYTNLDLNLLRTFVILSQELNMRRAAERLFVSQPAISQALQKLRNHFNDDLFVKTRHGLKPTALGIELTENISPLLDKLSHTLNAGNTFNPAELEGTIKLALTPNILTYISTPLYLKIRQAAPNVNLHLHNWSPTSLDDINNGEISLGVNFEIHHAPKTLIQKKMCDDIFTIHVRKDHPIKKESITPKDLDGLEAASIIISDWNSNIPIAEKVMRSHGFKIRTGFRSELPMAVLDVIKHTDMIYPSSLFMPKEEKEQLRSLKLKINNQDLKIPIMAYYHQRNRRSPLTLWLVSLIEGLLKEHSNS</sequence>
<dbReference type="SUPFAM" id="SSF46785">
    <property type="entry name" value="Winged helix' DNA-binding domain"/>
    <property type="match status" value="1"/>
</dbReference>
<dbReference type="Proteomes" id="UP000241771">
    <property type="component" value="Unassembled WGS sequence"/>
</dbReference>
<keyword evidence="7" id="KW-1185">Reference proteome</keyword>
<proteinExistence type="inferred from homology"/>
<dbReference type="AlphaFoldDB" id="A0A2T3NB41"/>
<evidence type="ECO:0000259" key="5">
    <source>
        <dbReference type="PROSITE" id="PS50931"/>
    </source>
</evidence>
<dbReference type="Gene3D" id="1.10.10.10">
    <property type="entry name" value="Winged helix-like DNA-binding domain superfamily/Winged helix DNA-binding domain"/>
    <property type="match status" value="1"/>
</dbReference>
<dbReference type="InterPro" id="IPR000847">
    <property type="entry name" value="LysR_HTH_N"/>
</dbReference>
<evidence type="ECO:0000256" key="2">
    <source>
        <dbReference type="ARBA" id="ARBA00023015"/>
    </source>
</evidence>
<dbReference type="PROSITE" id="PS50931">
    <property type="entry name" value="HTH_LYSR"/>
    <property type="match status" value="1"/>
</dbReference>
<reference evidence="6 7" key="1">
    <citation type="submission" date="2018-01" db="EMBL/GenBank/DDBJ databases">
        <title>Whole genome sequencing of Histamine producing bacteria.</title>
        <authorList>
            <person name="Butler K."/>
        </authorList>
    </citation>
    <scope>NUCLEOTIDE SEQUENCE [LARGE SCALE GENOMIC DNA]</scope>
    <source>
        <strain evidence="6 7">DSM 100436</strain>
    </source>
</reference>
<dbReference type="GO" id="GO:0003677">
    <property type="term" value="F:DNA binding"/>
    <property type="evidence" value="ECO:0007669"/>
    <property type="project" value="UniProtKB-KW"/>
</dbReference>
<evidence type="ECO:0000256" key="1">
    <source>
        <dbReference type="ARBA" id="ARBA00009437"/>
    </source>
</evidence>
<feature type="domain" description="HTH lysR-type" evidence="5">
    <location>
        <begin position="9"/>
        <end position="66"/>
    </location>
</feature>
<evidence type="ECO:0000313" key="6">
    <source>
        <dbReference type="EMBL" id="PSW11032.1"/>
    </source>
</evidence>
<dbReference type="PRINTS" id="PR00039">
    <property type="entry name" value="HTHLYSR"/>
</dbReference>
<keyword evidence="3" id="KW-0238">DNA-binding</keyword>
<keyword evidence="2" id="KW-0805">Transcription regulation</keyword>
<dbReference type="Gene3D" id="3.40.190.10">
    <property type="entry name" value="Periplasmic binding protein-like II"/>
    <property type="match status" value="2"/>
</dbReference>
<accession>A0A2T3NB41</accession>
<dbReference type="PANTHER" id="PTHR30118:SF15">
    <property type="entry name" value="TRANSCRIPTIONAL REGULATORY PROTEIN"/>
    <property type="match status" value="1"/>
</dbReference>
<gene>
    <name evidence="6" type="ORF">C9I98_24550</name>
</gene>
<dbReference type="SUPFAM" id="SSF53850">
    <property type="entry name" value="Periplasmic binding protein-like II"/>
    <property type="match status" value="1"/>
</dbReference>
<dbReference type="EMBL" id="PYMA01000025">
    <property type="protein sequence ID" value="PSW11032.1"/>
    <property type="molecule type" value="Genomic_DNA"/>
</dbReference>
<dbReference type="Pfam" id="PF03466">
    <property type="entry name" value="LysR_substrate"/>
    <property type="match status" value="1"/>
</dbReference>
<dbReference type="Pfam" id="PF00126">
    <property type="entry name" value="HTH_1"/>
    <property type="match status" value="1"/>
</dbReference>
<dbReference type="InterPro" id="IPR036388">
    <property type="entry name" value="WH-like_DNA-bd_sf"/>
</dbReference>
<dbReference type="InterPro" id="IPR036390">
    <property type="entry name" value="WH_DNA-bd_sf"/>
</dbReference>
<evidence type="ECO:0000256" key="3">
    <source>
        <dbReference type="ARBA" id="ARBA00023125"/>
    </source>
</evidence>
<dbReference type="GO" id="GO:0003700">
    <property type="term" value="F:DNA-binding transcription factor activity"/>
    <property type="evidence" value="ECO:0007669"/>
    <property type="project" value="InterPro"/>
</dbReference>
<keyword evidence="4" id="KW-0804">Transcription</keyword>
<comment type="similarity">
    <text evidence="1">Belongs to the LysR transcriptional regulatory family.</text>
</comment>